<comment type="caution">
    <text evidence="1">The sequence shown here is derived from an EMBL/GenBank/DDBJ whole genome shotgun (WGS) entry which is preliminary data.</text>
</comment>
<dbReference type="AlphaFoldDB" id="X1NQS7"/>
<name>X1NQS7_9ZZZZ</name>
<feature type="non-terminal residue" evidence="1">
    <location>
        <position position="49"/>
    </location>
</feature>
<gene>
    <name evidence="1" type="ORF">S06H3_50662</name>
</gene>
<reference evidence="1" key="1">
    <citation type="journal article" date="2014" name="Front. Microbiol.">
        <title>High frequency of phylogenetically diverse reductive dehalogenase-homologous genes in deep subseafloor sedimentary metagenomes.</title>
        <authorList>
            <person name="Kawai M."/>
            <person name="Futagami T."/>
            <person name="Toyoda A."/>
            <person name="Takaki Y."/>
            <person name="Nishi S."/>
            <person name="Hori S."/>
            <person name="Arai W."/>
            <person name="Tsubouchi T."/>
            <person name="Morono Y."/>
            <person name="Uchiyama I."/>
            <person name="Ito T."/>
            <person name="Fujiyama A."/>
            <person name="Inagaki F."/>
            <person name="Takami H."/>
        </authorList>
    </citation>
    <scope>NUCLEOTIDE SEQUENCE</scope>
    <source>
        <strain evidence="1">Expedition CK06-06</strain>
    </source>
</reference>
<organism evidence="1">
    <name type="scientific">marine sediment metagenome</name>
    <dbReference type="NCBI Taxonomy" id="412755"/>
    <lineage>
        <taxon>unclassified sequences</taxon>
        <taxon>metagenomes</taxon>
        <taxon>ecological metagenomes</taxon>
    </lineage>
</organism>
<sequence length="49" mass="5793">MYAIDWAVKKELKIYDIQKDKLKSIPPTLEAFAKFLQGKNKTRFNFEEG</sequence>
<evidence type="ECO:0000313" key="1">
    <source>
        <dbReference type="EMBL" id="GAI32551.1"/>
    </source>
</evidence>
<dbReference type="EMBL" id="BARV01032098">
    <property type="protein sequence ID" value="GAI32551.1"/>
    <property type="molecule type" value="Genomic_DNA"/>
</dbReference>
<accession>X1NQS7</accession>
<protein>
    <submittedName>
        <fullName evidence="1">Uncharacterized protein</fullName>
    </submittedName>
</protein>
<proteinExistence type="predicted"/>